<sequence>MRVLLLGPFEVRGDDDRPIEVAGTRLRALLARLSATEERLAAELATGADVLGELRPLADAHPLAERLQGLLIHRRFALRRGP</sequence>
<evidence type="ECO:0000313" key="2">
    <source>
        <dbReference type="EMBL" id="MFB9529933.1"/>
    </source>
</evidence>
<dbReference type="RefSeq" id="WP_346127606.1">
    <property type="nucleotide sequence ID" value="NZ_BAAAXC010000015.1"/>
</dbReference>
<name>A0ABV5Q3T7_9ACTN</name>
<reference evidence="2 3" key="1">
    <citation type="submission" date="2024-09" db="EMBL/GenBank/DDBJ databases">
        <authorList>
            <person name="Sun Q."/>
            <person name="Mori K."/>
        </authorList>
    </citation>
    <scope>NUCLEOTIDE SEQUENCE [LARGE SCALE GENOMIC DNA]</scope>
    <source>
        <strain evidence="2 3">JCM 3323</strain>
    </source>
</reference>
<feature type="domain" description="Bacterial transcriptional activator" evidence="1">
    <location>
        <begin position="25"/>
        <end position="72"/>
    </location>
</feature>
<dbReference type="InterPro" id="IPR005158">
    <property type="entry name" value="BTAD"/>
</dbReference>
<evidence type="ECO:0000259" key="1">
    <source>
        <dbReference type="Pfam" id="PF03704"/>
    </source>
</evidence>
<dbReference type="Pfam" id="PF03704">
    <property type="entry name" value="BTAD"/>
    <property type="match status" value="1"/>
</dbReference>
<evidence type="ECO:0000313" key="3">
    <source>
        <dbReference type="Proteomes" id="UP001589646"/>
    </source>
</evidence>
<dbReference type="Proteomes" id="UP001589646">
    <property type="component" value="Unassembled WGS sequence"/>
</dbReference>
<comment type="caution">
    <text evidence="2">The sequence shown here is derived from an EMBL/GenBank/DDBJ whole genome shotgun (WGS) entry which is preliminary data.</text>
</comment>
<accession>A0ABV5Q3T7</accession>
<keyword evidence="3" id="KW-1185">Reference proteome</keyword>
<dbReference type="EMBL" id="JBHMCE010000007">
    <property type="protein sequence ID" value="MFB9529933.1"/>
    <property type="molecule type" value="Genomic_DNA"/>
</dbReference>
<protein>
    <submittedName>
        <fullName evidence="2">BTAD domain-containing putative transcriptional regulator</fullName>
    </submittedName>
</protein>
<gene>
    <name evidence="2" type="ORF">ACFFRN_25320</name>
</gene>
<organism evidence="2 3">
    <name type="scientific">Nonomuraea roseola</name>
    <dbReference type="NCBI Taxonomy" id="46179"/>
    <lineage>
        <taxon>Bacteria</taxon>
        <taxon>Bacillati</taxon>
        <taxon>Actinomycetota</taxon>
        <taxon>Actinomycetes</taxon>
        <taxon>Streptosporangiales</taxon>
        <taxon>Streptosporangiaceae</taxon>
        <taxon>Nonomuraea</taxon>
    </lineage>
</organism>
<proteinExistence type="predicted"/>
<dbReference type="Gene3D" id="1.10.10.10">
    <property type="entry name" value="Winged helix-like DNA-binding domain superfamily/Winged helix DNA-binding domain"/>
    <property type="match status" value="1"/>
</dbReference>
<dbReference type="InterPro" id="IPR036388">
    <property type="entry name" value="WH-like_DNA-bd_sf"/>
</dbReference>